<dbReference type="eggNOG" id="KOG1201">
    <property type="taxonomic scope" value="Eukaryota"/>
</dbReference>
<keyword evidence="5" id="KW-1133">Transmembrane helix</keyword>
<dbReference type="AlphaFoldDB" id="A0A177A4Y2"/>
<keyword evidence="3" id="KW-0812">Transmembrane</keyword>
<dbReference type="CDD" id="cd05339">
    <property type="entry name" value="17beta-HSDXI-like_SDR_c"/>
    <property type="match status" value="1"/>
</dbReference>
<evidence type="ECO:0000256" key="3">
    <source>
        <dbReference type="ARBA" id="ARBA00022692"/>
    </source>
</evidence>
<evidence type="ECO:0000313" key="14">
    <source>
        <dbReference type="EMBL" id="OAF56163.1"/>
    </source>
</evidence>
<name>A0A177A4Y2_9PEZI</name>
<proteinExistence type="inferred from homology"/>
<evidence type="ECO:0000256" key="4">
    <source>
        <dbReference type="ARBA" id="ARBA00022857"/>
    </source>
</evidence>
<dbReference type="GeneID" id="36290419"/>
<dbReference type="EMBL" id="KV441405">
    <property type="protein sequence ID" value="OAF56163.1"/>
    <property type="molecule type" value="Genomic_DNA"/>
</dbReference>
<evidence type="ECO:0000256" key="10">
    <source>
        <dbReference type="ARBA" id="ARBA00068717"/>
    </source>
</evidence>
<dbReference type="InterPro" id="IPR020904">
    <property type="entry name" value="Sc_DH/Rdtase_CS"/>
</dbReference>
<comment type="subcellular location">
    <subcellularLocation>
        <location evidence="1">Membrane</location>
        <topology evidence="1">Multi-pass membrane protein</topology>
    </subcellularLocation>
</comment>
<keyword evidence="4" id="KW-0521">NADP</keyword>
<keyword evidence="8" id="KW-0472">Membrane</keyword>
<accession>A0A177A4Y2</accession>
<keyword evidence="13" id="KW-0732">Signal</keyword>
<dbReference type="PRINTS" id="PR00081">
    <property type="entry name" value="GDHRDH"/>
</dbReference>
<dbReference type="RefSeq" id="XP_024321460.1">
    <property type="nucleotide sequence ID" value="XM_024470946.1"/>
</dbReference>
<dbReference type="PANTHER" id="PTHR24322:SF736">
    <property type="entry name" value="RETINOL DEHYDROGENASE 10"/>
    <property type="match status" value="1"/>
</dbReference>
<dbReference type="FunFam" id="3.40.50.720:FF:000131">
    <property type="entry name" value="Short-chain dehydrogenase/reductase 3"/>
    <property type="match status" value="1"/>
</dbReference>
<feature type="signal peptide" evidence="13">
    <location>
        <begin position="1"/>
        <end position="19"/>
    </location>
</feature>
<comment type="function">
    <text evidence="9">Catalyzes the reduction of all-trans-retinal to all-trans-retinol in the presence of NADPH.</text>
</comment>
<dbReference type="PANTHER" id="PTHR24322">
    <property type="entry name" value="PKSB"/>
    <property type="match status" value="1"/>
</dbReference>
<evidence type="ECO:0000256" key="9">
    <source>
        <dbReference type="ARBA" id="ARBA00059620"/>
    </source>
</evidence>
<reference evidence="14" key="1">
    <citation type="submission" date="2016-03" db="EMBL/GenBank/DDBJ databases">
        <title>Updated assembly of Pseudogymnoascus destructans, the fungus causing white-nose syndrome of bats.</title>
        <authorList>
            <person name="Palmer J.M."/>
            <person name="Drees K.P."/>
            <person name="Foster J.T."/>
            <person name="Lindner D.L."/>
        </authorList>
    </citation>
    <scope>NUCLEOTIDE SEQUENCE [LARGE SCALE GENOMIC DNA]</scope>
    <source>
        <strain evidence="14">20631-21</strain>
    </source>
</reference>
<protein>
    <recommendedName>
        <fullName evidence="10">Short-chain dehydrogenase/reductase 3</fullName>
    </recommendedName>
    <alternativeName>
        <fullName evidence="11">Retinal short-chain dehydrogenase/reductase 1</fullName>
    </alternativeName>
</protein>
<organism evidence="14">
    <name type="scientific">Pseudogymnoascus destructans</name>
    <dbReference type="NCBI Taxonomy" id="655981"/>
    <lineage>
        <taxon>Eukaryota</taxon>
        <taxon>Fungi</taxon>
        <taxon>Dikarya</taxon>
        <taxon>Ascomycota</taxon>
        <taxon>Pezizomycotina</taxon>
        <taxon>Leotiomycetes</taxon>
        <taxon>Thelebolales</taxon>
        <taxon>Thelebolaceae</taxon>
        <taxon>Pseudogymnoascus</taxon>
    </lineage>
</organism>
<keyword evidence="7" id="KW-0443">Lipid metabolism</keyword>
<evidence type="ECO:0000256" key="2">
    <source>
        <dbReference type="ARBA" id="ARBA00006484"/>
    </source>
</evidence>
<evidence type="ECO:0000256" key="12">
    <source>
        <dbReference type="RuleBase" id="RU000363"/>
    </source>
</evidence>
<dbReference type="InterPro" id="IPR002347">
    <property type="entry name" value="SDR_fam"/>
</dbReference>
<dbReference type="VEuPathDB" id="FungiDB:GMDG_04441"/>
<dbReference type="GO" id="GO:0016020">
    <property type="term" value="C:membrane"/>
    <property type="evidence" value="ECO:0007669"/>
    <property type="project" value="UniProtKB-SubCell"/>
</dbReference>
<dbReference type="OrthoDB" id="10253736at2759"/>
<sequence length="367" mass="40380">MTLGKYVVALLTLPIRLVATDFRVQIPLLLAITYYPERIKFPLPEKVYSCITDARFLQALKILIGFSVARAINNKLSQYVINNWKRDAKFINAQEIVLITGGSSGLGALMGEDFAQRGVKVISLDVNPPQETQAGIHFYKVDVTSSADLAAAGAEIRKAHGDPTVLINNAAVGYAMTLLDEPEECIRRSFEVNTFSHFLTAKEFLPAMIKKNHGHIVTVASMASYVTVASIIDYNCTKSSAVAFHEGVASELKHRYNAPNVRTSLINPTWIRTPLIEALTSDPNFNDIVLEPTDVSSQIVKQVISGRSGHVVLPKFYTPITGIRAWPSWLQESVRNHMGSLFDLNVRSVSKPKNDPTLTGGTVADLK</sequence>
<evidence type="ECO:0000256" key="8">
    <source>
        <dbReference type="ARBA" id="ARBA00023136"/>
    </source>
</evidence>
<dbReference type="PRINTS" id="PR00080">
    <property type="entry name" value="SDRFAMILY"/>
</dbReference>
<feature type="chain" id="PRO_5008056330" description="Short-chain dehydrogenase/reductase 3" evidence="13">
    <location>
        <begin position="20"/>
        <end position="367"/>
    </location>
</feature>
<dbReference type="Gene3D" id="3.40.50.720">
    <property type="entry name" value="NAD(P)-binding Rossmann-like Domain"/>
    <property type="match status" value="1"/>
</dbReference>
<dbReference type="Proteomes" id="UP000077154">
    <property type="component" value="Unassembled WGS sequence"/>
</dbReference>
<comment type="similarity">
    <text evidence="2 12">Belongs to the short-chain dehydrogenases/reductases (SDR) family.</text>
</comment>
<evidence type="ECO:0000256" key="11">
    <source>
        <dbReference type="ARBA" id="ARBA00082544"/>
    </source>
</evidence>
<dbReference type="SUPFAM" id="SSF51735">
    <property type="entry name" value="NAD(P)-binding Rossmann-fold domains"/>
    <property type="match status" value="1"/>
</dbReference>
<evidence type="ECO:0000256" key="5">
    <source>
        <dbReference type="ARBA" id="ARBA00022989"/>
    </source>
</evidence>
<evidence type="ECO:0000256" key="6">
    <source>
        <dbReference type="ARBA" id="ARBA00023002"/>
    </source>
</evidence>
<dbReference type="GO" id="GO:0052650">
    <property type="term" value="F:all-trans-retinol dehydrogenase (NADP+) activity"/>
    <property type="evidence" value="ECO:0007669"/>
    <property type="project" value="UniProtKB-ARBA"/>
</dbReference>
<keyword evidence="6" id="KW-0560">Oxidoreductase</keyword>
<gene>
    <name evidence="14" type="ORF">VC83_07373</name>
</gene>
<dbReference type="PROSITE" id="PS00061">
    <property type="entry name" value="ADH_SHORT"/>
    <property type="match status" value="1"/>
</dbReference>
<evidence type="ECO:0000256" key="13">
    <source>
        <dbReference type="SAM" id="SignalP"/>
    </source>
</evidence>
<dbReference type="Pfam" id="PF00106">
    <property type="entry name" value="adh_short"/>
    <property type="match status" value="1"/>
</dbReference>
<dbReference type="InterPro" id="IPR036291">
    <property type="entry name" value="NAD(P)-bd_dom_sf"/>
</dbReference>
<evidence type="ECO:0000256" key="1">
    <source>
        <dbReference type="ARBA" id="ARBA00004141"/>
    </source>
</evidence>
<evidence type="ECO:0000256" key="7">
    <source>
        <dbReference type="ARBA" id="ARBA00023098"/>
    </source>
</evidence>